<feature type="compositionally biased region" description="Basic and acidic residues" evidence="3">
    <location>
        <begin position="9"/>
        <end position="24"/>
    </location>
</feature>
<dbReference type="Gene3D" id="2.150.10.10">
    <property type="entry name" value="Serralysin-like metalloprotease, C-terminal"/>
    <property type="match status" value="7"/>
</dbReference>
<dbReference type="InterPro" id="IPR036844">
    <property type="entry name" value="Hint_dom_sf"/>
</dbReference>
<feature type="domain" description="Hint" evidence="4">
    <location>
        <begin position="1572"/>
        <end position="1688"/>
    </location>
</feature>
<feature type="region of interest" description="Disordered" evidence="3">
    <location>
        <begin position="1323"/>
        <end position="1354"/>
    </location>
</feature>
<accession>A0A073IWU5</accession>
<dbReference type="Pfam" id="PF17963">
    <property type="entry name" value="Big_9"/>
    <property type="match status" value="4"/>
</dbReference>
<dbReference type="EMBL" id="JAMD01000010">
    <property type="protein sequence ID" value="KEJ94828.1"/>
    <property type="molecule type" value="Genomic_DNA"/>
</dbReference>
<evidence type="ECO:0000259" key="4">
    <source>
        <dbReference type="SMART" id="SM00306"/>
    </source>
</evidence>
<evidence type="ECO:0000256" key="1">
    <source>
        <dbReference type="ARBA" id="ARBA00004613"/>
    </source>
</evidence>
<organism evidence="5 6">
    <name type="scientific">Pseudosulfitobacter pseudonitzschiae</name>
    <dbReference type="NCBI Taxonomy" id="1402135"/>
    <lineage>
        <taxon>Bacteria</taxon>
        <taxon>Pseudomonadati</taxon>
        <taxon>Pseudomonadota</taxon>
        <taxon>Alphaproteobacteria</taxon>
        <taxon>Rhodobacterales</taxon>
        <taxon>Roseobacteraceae</taxon>
        <taxon>Pseudosulfitobacter</taxon>
    </lineage>
</organism>
<dbReference type="InterPro" id="IPR018511">
    <property type="entry name" value="Hemolysin-typ_Ca-bd_CS"/>
</dbReference>
<dbReference type="InterPro" id="IPR050557">
    <property type="entry name" value="RTX_toxin/Mannuronan_C5-epim"/>
</dbReference>
<dbReference type="PANTHER" id="PTHR38340">
    <property type="entry name" value="S-LAYER PROTEIN"/>
    <property type="match status" value="1"/>
</dbReference>
<comment type="caution">
    <text evidence="5">The sequence shown here is derived from an EMBL/GenBank/DDBJ whole genome shotgun (WGS) entry which is preliminary data.</text>
</comment>
<dbReference type="InterPro" id="IPR011049">
    <property type="entry name" value="Serralysin-like_metalloprot_C"/>
</dbReference>
<dbReference type="Pfam" id="PF13403">
    <property type="entry name" value="Hint_2"/>
    <property type="match status" value="1"/>
</dbReference>
<dbReference type="PRINTS" id="PR00313">
    <property type="entry name" value="CABNDNGRPT"/>
</dbReference>
<dbReference type="GO" id="GO:0005576">
    <property type="term" value="C:extracellular region"/>
    <property type="evidence" value="ECO:0007669"/>
    <property type="project" value="UniProtKB-SubCell"/>
</dbReference>
<dbReference type="InterPro" id="IPR006141">
    <property type="entry name" value="Intein_N"/>
</dbReference>
<gene>
    <name evidence="5" type="ORF">SUH3_05265</name>
</gene>
<reference evidence="5 6" key="1">
    <citation type="submission" date="2014-01" db="EMBL/GenBank/DDBJ databases">
        <title>Sulfitobacter sp. H3 (MCCC 1A00686) Genome Sequencing.</title>
        <authorList>
            <person name="Lai Q."/>
            <person name="Hong Z."/>
        </authorList>
    </citation>
    <scope>NUCLEOTIDE SEQUENCE [LARGE SCALE GENOMIC DNA]</scope>
    <source>
        <strain evidence="5 6">H3</strain>
    </source>
</reference>
<dbReference type="GO" id="GO:0005509">
    <property type="term" value="F:calcium ion binding"/>
    <property type="evidence" value="ECO:0007669"/>
    <property type="project" value="InterPro"/>
</dbReference>
<dbReference type="NCBIfam" id="NF012211">
    <property type="entry name" value="tand_rpt_95"/>
    <property type="match status" value="4"/>
</dbReference>
<keyword evidence="6" id="KW-1185">Reference proteome</keyword>
<evidence type="ECO:0000256" key="3">
    <source>
        <dbReference type="SAM" id="MobiDB-lite"/>
    </source>
</evidence>
<dbReference type="GeneID" id="68869801"/>
<dbReference type="Gene3D" id="2.170.16.10">
    <property type="entry name" value="Hedgehog/Intein (Hint) domain"/>
    <property type="match status" value="1"/>
</dbReference>
<evidence type="ECO:0000313" key="6">
    <source>
        <dbReference type="Proteomes" id="UP000027746"/>
    </source>
</evidence>
<dbReference type="Pfam" id="PF00353">
    <property type="entry name" value="HemolysinCabind"/>
    <property type="match status" value="11"/>
</dbReference>
<proteinExistence type="predicted"/>
<dbReference type="PANTHER" id="PTHR38340:SF1">
    <property type="entry name" value="S-LAYER PROTEIN"/>
    <property type="match status" value="1"/>
</dbReference>
<dbReference type="SUPFAM" id="SSF51294">
    <property type="entry name" value="Hedgehog/intein (Hint) domain"/>
    <property type="match status" value="1"/>
</dbReference>
<dbReference type="SMART" id="SM00306">
    <property type="entry name" value="HintN"/>
    <property type="match status" value="1"/>
</dbReference>
<evidence type="ECO:0000313" key="5">
    <source>
        <dbReference type="EMBL" id="KEJ94828.1"/>
    </source>
</evidence>
<evidence type="ECO:0000256" key="2">
    <source>
        <dbReference type="ARBA" id="ARBA00022525"/>
    </source>
</evidence>
<dbReference type="InterPro" id="IPR001343">
    <property type="entry name" value="Hemolysn_Ca-bd"/>
</dbReference>
<dbReference type="OrthoDB" id="6305173at2"/>
<dbReference type="Proteomes" id="UP000027746">
    <property type="component" value="Unassembled WGS sequence"/>
</dbReference>
<feature type="region of interest" description="Disordered" evidence="3">
    <location>
        <begin position="1164"/>
        <end position="1187"/>
    </location>
</feature>
<keyword evidence="2" id="KW-0964">Secreted</keyword>
<name>A0A073IWU5_9RHOB</name>
<dbReference type="RefSeq" id="WP_051694577.1">
    <property type="nucleotide sequence ID" value="NZ_CP054599.1"/>
</dbReference>
<feature type="region of interest" description="Disordered" evidence="3">
    <location>
        <begin position="1"/>
        <end position="28"/>
    </location>
</feature>
<dbReference type="PROSITE" id="PS50817">
    <property type="entry name" value="INTEIN_N_TER"/>
    <property type="match status" value="1"/>
</dbReference>
<protein>
    <recommendedName>
        <fullName evidence="4">Hint domain-containing protein</fullName>
    </recommendedName>
</protein>
<comment type="subcellular location">
    <subcellularLocation>
        <location evidence="1">Secreted</location>
    </subcellularLocation>
</comment>
<dbReference type="InterPro" id="IPR028992">
    <property type="entry name" value="Hedgehog/Intein_dom"/>
</dbReference>
<dbReference type="GO" id="GO:0016539">
    <property type="term" value="P:intein-mediated protein splicing"/>
    <property type="evidence" value="ECO:0007669"/>
    <property type="project" value="InterPro"/>
</dbReference>
<dbReference type="Gene3D" id="2.60.40.2810">
    <property type="match status" value="4"/>
</dbReference>
<dbReference type="InterPro" id="IPR003587">
    <property type="entry name" value="Hint_dom_N"/>
</dbReference>
<sequence length="1766" mass="182886">MTFFYDPKTPVDPKTPEKTTRDGVVDGDNNANVINAAYTGDPEGDKIDNNDAIIGTDTGDQDIVDARGGDDKVYAGADDDEVYAGAGNDTVYGGTGDDLIYGDSGYTGGTIGKTTGDENMFRWSELPDPDGSWHGKVDDGDDLENMTLTQQVGGVKVTVKTPPRPSWHSNGLETEFDNEAIYVGGLKDSINTRSSLESEADNGESGTYKIGFDKAVDQVRFNITDIDADVGYVRVLAYGPDGTLIPVDFQAGSGLSVGGNNTITANDDHQDARTDADASVTVTITGPVSRIEVIHAGDGHGQSNIYISDIGIVETFETIEGTDGEATAAQGAGADFLNGDAGNDTIYGQGGDDTINGGDDDDLLVGGSGNDSIDGGSGNDVIYGDNAGETPPSSTETVRESFEWDQAGVANGHDLDGFTQNTGNVNVTFKILQETGAADTEFSTDQQKIHSIKDDGKGVDAYSSLDSETKGQGNQADYELSFSDAVENVSFRVNDIDGDGVVRIRAYDANGKEINVDMTGGAKLTLIDSDGKFGVDTADSNGGYEEDTSGNYSILVDIPGPVSRITIEHDQNGSNNSGINVTDIYFDAKVGVPAGEDGNDVLNGGDGDDMIFGEGGNDTLTGGQGDDTLSGGDDADVIFGGAGDVVDGGAGGFDADPAKNTDNDTLDLTGQGPFYITDKVVDSNGNGFNGTIVFVDGDGKPTGDTLTFTEIENIIGDEVNRGPDAMDDTATTDEDTAVTIDVLANDTDPDGDTLTIKSATVPADQGTVEIVDNKLVFTPAENFNGDATITYVVQDGNGGEDTGEAVVTVNPVNDDPVAVDDTATTDEDTAVTVDVLANDTDVDGDTLTIKSATVPADQGTVEIVDNKLVFTPAENFNGDATITYVVQDGNGGEDTGEAVVTVNPVNDDPVAVDDTATTDENTAVTIDVLANDTDVDGDTLTIKSATVPADQGTVDIVDNKVVFTPATDFVGDATITYVVQDGNGGEDTGEAVVTVNNVNDAPDAVDDVAATFNQDPVLIDALANDTDPDGDKLTITNVSVPAALGVAIIQDNKVLFTPAADYEGIVNISYTVEDPSGASDTANIQVTVNDGIVSGTAGNDLINAGYTGDVGGDMVDAGDNEFSDDPTKADDDIIEAGDGNDTVFAGNGNDLVNGGEGNDSLNGGMGNDTLNGEGGNDTINGGAGDDLINGGAGDDVIKGGDGSDTIYGGDGNDVITSSDPDNDFKIDKGYPGLFTGEEGTPAAENERDFVDGGAGNDTISTGDDRDTVFGGTGNDVIDAGIDDDEVHGDDGDDRIVGGEGSDIIYGGIGNDTIYAGNDPLKVPDSTNIEDDGSNPFGADKRQDNGRDTVYGGEGNDVIYGADDDDLLYGDEGDDYIDGEIDDDTIFGGVGNDTLMGGQGNDEIDGGEGNDYINAGRNADTVYGGAGNDTIFGENGADKLYGGDGDDWIDGGTGDDTLDGGDGDDMIIGATGDDVMTGGAGNDTIDGGNGGDDMMSGGDGRDTFLNANAGDTVDGGTGGDDFDTLDLTGAGKYEYVSRTVDADGDSTSGTIRFLNADGTSKGTLDFYEIESIIPCFTPGTLIATPKGERRVEDLQVGDRVITRDNGIQEIRWVGQKAMTGAEFERAEHLKPVLIQKGALGGGLPERDMMVSPNHRVLVANDKTALYFEEREVLVAAKHLTGLKGVDIVDVSATTYIHLMFDQHEVILSDGAWTESFQPGDLTLAGIGNAQRNELFELFPELKTREGIDAYTSARRSLKKHEAVLLTK</sequence>
<dbReference type="PROSITE" id="PS00330">
    <property type="entry name" value="HEMOLYSIN_CALCIUM"/>
    <property type="match status" value="11"/>
</dbReference>
<dbReference type="SUPFAM" id="SSF51120">
    <property type="entry name" value="beta-Roll"/>
    <property type="match status" value="7"/>
</dbReference>